<evidence type="ECO:0000256" key="2">
    <source>
        <dbReference type="ARBA" id="ARBA00022755"/>
    </source>
</evidence>
<feature type="domain" description="ATP-grasp" evidence="6">
    <location>
        <begin position="112"/>
        <end position="295"/>
    </location>
</feature>
<sequence>MTVGRIDAPARLAILGGGQLGRFFVRAAQELGYAVWVLDPDPEAPAGRIAERHLCGAYDDEALLAELAAHCAAATTEFENVPATSLARLAQSMPVRPGATALAVCQDRIEEKSFLARHSLPHAPFFAVRTAEDLERAPESLFPGILKTARFGYDGKGQAAVADRQEAQAAFARFGRDCVLEARLALEAELSVVLARGADGRIAAFAPGLNVHRNGILDTTFAPAPLPATVLREAGEIAAALAEALEYVGTLGVEFFYADGRLYVNEMAPRPHNSGHHTLDAHRVCQFEQQVRALCGLPLAVPEAHSPAVMVNLLGEAWFVGETLREPPWHEILSLPGLRLHLYGKREARRGRKMGHFTVTAATLTEALAVASEARQRLGLPPLPPLPR</sequence>
<keyword evidence="2 4" id="KW-0658">Purine biosynthesis</keyword>
<comment type="catalytic activity">
    <reaction evidence="4 5">
        <text>5-amino-1-(5-phospho-beta-D-ribosyl)imidazole + hydrogencarbonate + ATP = 5-carboxyamino-1-(5-phospho-D-ribosyl)imidazole + ADP + phosphate + 2 H(+)</text>
        <dbReference type="Rhea" id="RHEA:19317"/>
        <dbReference type="ChEBI" id="CHEBI:15378"/>
        <dbReference type="ChEBI" id="CHEBI:17544"/>
        <dbReference type="ChEBI" id="CHEBI:30616"/>
        <dbReference type="ChEBI" id="CHEBI:43474"/>
        <dbReference type="ChEBI" id="CHEBI:58730"/>
        <dbReference type="ChEBI" id="CHEBI:137981"/>
        <dbReference type="ChEBI" id="CHEBI:456216"/>
        <dbReference type="EC" id="6.3.4.18"/>
    </reaction>
</comment>
<dbReference type="Proteomes" id="UP000182108">
    <property type="component" value="Unassembled WGS sequence"/>
</dbReference>
<keyword evidence="4 5" id="KW-0436">Ligase</keyword>
<keyword evidence="3 4" id="KW-0067">ATP-binding</keyword>
<dbReference type="OrthoDB" id="9804625at2"/>
<evidence type="ECO:0000256" key="1">
    <source>
        <dbReference type="ARBA" id="ARBA00022741"/>
    </source>
</evidence>
<dbReference type="SUPFAM" id="SSF51246">
    <property type="entry name" value="Rudiment single hybrid motif"/>
    <property type="match status" value="1"/>
</dbReference>
<evidence type="ECO:0000259" key="6">
    <source>
        <dbReference type="PROSITE" id="PS50975"/>
    </source>
</evidence>
<dbReference type="PROSITE" id="PS50975">
    <property type="entry name" value="ATP_GRASP"/>
    <property type="match status" value="1"/>
</dbReference>
<dbReference type="Pfam" id="PF17769">
    <property type="entry name" value="PurK_C"/>
    <property type="match status" value="1"/>
</dbReference>
<comment type="function">
    <text evidence="4">Catalyzes the ATP-dependent conversion of 5-aminoimidazole ribonucleotide (AIR) and HCO(3)(-) to N5-carboxyaminoimidazole ribonucleotide (N5-CAIR).</text>
</comment>
<dbReference type="GO" id="GO:0005524">
    <property type="term" value="F:ATP binding"/>
    <property type="evidence" value="ECO:0007669"/>
    <property type="project" value="UniProtKB-UniRule"/>
</dbReference>
<reference evidence="8" key="1">
    <citation type="submission" date="2015-08" db="EMBL/GenBank/DDBJ databases">
        <authorList>
            <person name="Babu N.S."/>
            <person name="Beckwith C.J."/>
            <person name="Beseler K.G."/>
            <person name="Brison A."/>
            <person name="Carone J.V."/>
            <person name="Caskin T.P."/>
            <person name="Diamond M."/>
            <person name="Durham M.E."/>
            <person name="Foxe J.M."/>
            <person name="Go M."/>
            <person name="Henderson B.A."/>
            <person name="Jones I.B."/>
            <person name="McGettigan J.A."/>
            <person name="Micheletti S.J."/>
            <person name="Nasrallah M.E."/>
            <person name="Ortiz D."/>
            <person name="Piller C.R."/>
            <person name="Privatt S.R."/>
            <person name="Schneider S.L."/>
            <person name="Sharp S."/>
            <person name="Smith T.C."/>
            <person name="Stanton J.D."/>
            <person name="Ullery H.E."/>
            <person name="Wilson R.J."/>
            <person name="Serrano M.G."/>
            <person name="Buck G."/>
            <person name="Lee V."/>
            <person name="Wang Y."/>
            <person name="Carvalho R."/>
            <person name="Voegtly L."/>
            <person name="Shi R."/>
            <person name="Duckworth R."/>
            <person name="Johnson A."/>
            <person name="Loviza R."/>
            <person name="Walstead R."/>
            <person name="Shah Z."/>
            <person name="Kiflezghi M."/>
            <person name="Wade K."/>
            <person name="Ball S.L."/>
            <person name="Bradley K.W."/>
            <person name="Asai D.J."/>
            <person name="Bowman C.A."/>
            <person name="Russell D.A."/>
            <person name="Pope W.H."/>
            <person name="Jacobs-Sera D."/>
            <person name="Hendrix R.W."/>
            <person name="Hatfull G.F."/>
        </authorList>
    </citation>
    <scope>NUCLEOTIDE SEQUENCE [LARGE SCALE GENOMIC DNA]</scope>
    <source>
        <strain evidence="8">JCM 19170</strain>
    </source>
</reference>
<keyword evidence="1 4" id="KW-0547">Nucleotide-binding</keyword>
<feature type="binding site" evidence="4">
    <location>
        <begin position="265"/>
        <end position="266"/>
    </location>
    <ligand>
        <name>ATP</name>
        <dbReference type="ChEBI" id="CHEBI:30616"/>
    </ligand>
</feature>
<dbReference type="InterPro" id="IPR011761">
    <property type="entry name" value="ATP-grasp"/>
</dbReference>
<dbReference type="SUPFAM" id="SSF56059">
    <property type="entry name" value="Glutathione synthetase ATP-binding domain-like"/>
    <property type="match status" value="1"/>
</dbReference>
<dbReference type="UniPathway" id="UPA00074">
    <property type="reaction ID" value="UER00942"/>
</dbReference>
<comment type="subunit">
    <text evidence="4 5">Homodimer.</text>
</comment>
<evidence type="ECO:0000256" key="3">
    <source>
        <dbReference type="ARBA" id="ARBA00022840"/>
    </source>
</evidence>
<dbReference type="NCBIfam" id="TIGR01161">
    <property type="entry name" value="purK"/>
    <property type="match status" value="1"/>
</dbReference>
<dbReference type="NCBIfam" id="NF004676">
    <property type="entry name" value="PRK06019.1-2"/>
    <property type="match status" value="1"/>
</dbReference>
<protein>
    <recommendedName>
        <fullName evidence="4 5">N5-carboxyaminoimidazole ribonucleotide synthase</fullName>
        <shortName evidence="4 5">N5-CAIR synthase</shortName>
        <ecNumber evidence="4 5">6.3.4.18</ecNumber>
    </recommendedName>
    <alternativeName>
        <fullName evidence="4 5">5-(carboxyamino)imidazole ribonucleotide synthetase</fullName>
    </alternativeName>
</protein>
<evidence type="ECO:0000256" key="4">
    <source>
        <dbReference type="HAMAP-Rule" id="MF_01928"/>
    </source>
</evidence>
<feature type="binding site" evidence="4">
    <location>
        <begin position="181"/>
        <end position="184"/>
    </location>
    <ligand>
        <name>ATP</name>
        <dbReference type="ChEBI" id="CHEBI:30616"/>
    </ligand>
</feature>
<dbReference type="GO" id="GO:0005829">
    <property type="term" value="C:cytosol"/>
    <property type="evidence" value="ECO:0007669"/>
    <property type="project" value="TreeGrafter"/>
</dbReference>
<comment type="similarity">
    <text evidence="4 5">Belongs to the PurK/PurT family.</text>
</comment>
<dbReference type="InterPro" id="IPR040686">
    <property type="entry name" value="PurK_C"/>
</dbReference>
<accession>A0A0K6IW57</accession>
<dbReference type="NCBIfam" id="NF004677">
    <property type="entry name" value="PRK06019.1-3"/>
    <property type="match status" value="1"/>
</dbReference>
<comment type="pathway">
    <text evidence="4 5">Purine metabolism; IMP biosynthesis via de novo pathway; 5-amino-1-(5-phospho-D-ribosyl)imidazole-4-carboxylate from 5-amino-1-(5-phospho-D-ribosyl)imidazole (N5-CAIR route): step 1/2.</text>
</comment>
<dbReference type="HAMAP" id="MF_01928">
    <property type="entry name" value="PurK"/>
    <property type="match status" value="1"/>
</dbReference>
<dbReference type="PANTHER" id="PTHR11609:SF5">
    <property type="entry name" value="PHOSPHORIBOSYLAMINOIMIDAZOLE CARBOXYLASE"/>
    <property type="match status" value="1"/>
</dbReference>
<feature type="binding site" evidence="4">
    <location>
        <position position="147"/>
    </location>
    <ligand>
        <name>ATP</name>
        <dbReference type="ChEBI" id="CHEBI:30616"/>
    </ligand>
</feature>
<dbReference type="SUPFAM" id="SSF52440">
    <property type="entry name" value="PreATP-grasp domain"/>
    <property type="match status" value="1"/>
</dbReference>
<evidence type="ECO:0000313" key="7">
    <source>
        <dbReference type="EMBL" id="CUB07279.1"/>
    </source>
</evidence>
<feature type="binding site" evidence="4">
    <location>
        <position position="189"/>
    </location>
    <ligand>
        <name>ATP</name>
        <dbReference type="ChEBI" id="CHEBI:30616"/>
    </ligand>
</feature>
<dbReference type="Gene3D" id="3.30.1490.20">
    <property type="entry name" value="ATP-grasp fold, A domain"/>
    <property type="match status" value="1"/>
</dbReference>
<dbReference type="InterPro" id="IPR011054">
    <property type="entry name" value="Rudment_hybrid_motif"/>
</dbReference>
<evidence type="ECO:0000256" key="5">
    <source>
        <dbReference type="RuleBase" id="RU361200"/>
    </source>
</evidence>
<dbReference type="InterPro" id="IPR013815">
    <property type="entry name" value="ATP_grasp_subdomain_1"/>
</dbReference>
<dbReference type="EC" id="6.3.4.18" evidence="4 5"/>
<dbReference type="Pfam" id="PF22660">
    <property type="entry name" value="RS_preATP-grasp-like"/>
    <property type="match status" value="1"/>
</dbReference>
<name>A0A0K6IW57_9PROT</name>
<dbReference type="GO" id="GO:0046872">
    <property type="term" value="F:metal ion binding"/>
    <property type="evidence" value="ECO:0007669"/>
    <property type="project" value="InterPro"/>
</dbReference>
<dbReference type="RefSeq" id="WP_055423572.1">
    <property type="nucleotide sequence ID" value="NZ_CYHH01000006.1"/>
</dbReference>
<dbReference type="InterPro" id="IPR054350">
    <property type="entry name" value="PurT/PurK_preATP-grasp"/>
</dbReference>
<dbReference type="PANTHER" id="PTHR11609">
    <property type="entry name" value="PURINE BIOSYNTHESIS PROTEIN 6/7, PUR6/7"/>
    <property type="match status" value="1"/>
</dbReference>
<dbReference type="InterPro" id="IPR016185">
    <property type="entry name" value="PreATP-grasp_dom_sf"/>
</dbReference>
<dbReference type="InterPro" id="IPR003135">
    <property type="entry name" value="ATP-grasp_carboxylate-amine"/>
</dbReference>
<feature type="binding site" evidence="4">
    <location>
        <position position="212"/>
    </location>
    <ligand>
        <name>ATP</name>
        <dbReference type="ChEBI" id="CHEBI:30616"/>
    </ligand>
</feature>
<comment type="function">
    <text evidence="5">Catalyzes the ATP-dependent conversion of 5-aminoimidazole ribonucleotide (AIR) and HCO(3)- to N5-carboxyaminoimidazole ribonucleotide (N5-CAIR).</text>
</comment>
<dbReference type="NCBIfam" id="NF004679">
    <property type="entry name" value="PRK06019.1-5"/>
    <property type="match status" value="1"/>
</dbReference>
<evidence type="ECO:0000313" key="8">
    <source>
        <dbReference type="Proteomes" id="UP000182108"/>
    </source>
</evidence>
<gene>
    <name evidence="4 5" type="primary">purK</name>
    <name evidence="7" type="ORF">Ga0061068_10627</name>
</gene>
<dbReference type="Gene3D" id="3.40.50.20">
    <property type="match status" value="1"/>
</dbReference>
<dbReference type="EMBL" id="CYHH01000006">
    <property type="protein sequence ID" value="CUB07279.1"/>
    <property type="molecule type" value="Genomic_DNA"/>
</dbReference>
<organism evidence="7 8">
    <name type="scientific">Tepidiphilus thermophilus</name>
    <dbReference type="NCBI Taxonomy" id="876478"/>
    <lineage>
        <taxon>Bacteria</taxon>
        <taxon>Pseudomonadati</taxon>
        <taxon>Pseudomonadota</taxon>
        <taxon>Hydrogenophilia</taxon>
        <taxon>Hydrogenophilales</taxon>
        <taxon>Hydrogenophilaceae</taxon>
        <taxon>Tepidiphilus</taxon>
    </lineage>
</organism>
<dbReference type="GO" id="GO:0004638">
    <property type="term" value="F:phosphoribosylaminoimidazole carboxylase activity"/>
    <property type="evidence" value="ECO:0007669"/>
    <property type="project" value="InterPro"/>
</dbReference>
<dbReference type="GO" id="GO:0034028">
    <property type="term" value="F:5-(carboxyamino)imidazole ribonucleotide synthase activity"/>
    <property type="evidence" value="ECO:0007669"/>
    <property type="project" value="UniProtKB-UniRule"/>
</dbReference>
<dbReference type="Gene3D" id="3.30.470.20">
    <property type="entry name" value="ATP-grasp fold, B domain"/>
    <property type="match status" value="1"/>
</dbReference>
<dbReference type="AlphaFoldDB" id="A0A0K6IW57"/>
<dbReference type="InterPro" id="IPR005875">
    <property type="entry name" value="PurK"/>
</dbReference>
<keyword evidence="8" id="KW-1185">Reference proteome</keyword>
<dbReference type="GO" id="GO:0006189">
    <property type="term" value="P:'de novo' IMP biosynthetic process"/>
    <property type="evidence" value="ECO:0007669"/>
    <property type="project" value="UniProtKB-UniRule"/>
</dbReference>
<dbReference type="Pfam" id="PF02222">
    <property type="entry name" value="ATP-grasp"/>
    <property type="match status" value="1"/>
</dbReference>
<proteinExistence type="inferred from homology"/>
<feature type="binding site" evidence="4">
    <location>
        <begin position="152"/>
        <end position="158"/>
    </location>
    <ligand>
        <name>ATP</name>
        <dbReference type="ChEBI" id="CHEBI:30616"/>
    </ligand>
</feature>
<feature type="binding site" evidence="4">
    <location>
        <position position="108"/>
    </location>
    <ligand>
        <name>ATP</name>
        <dbReference type="ChEBI" id="CHEBI:30616"/>
    </ligand>
</feature>